<accession>A0ABU2F5F8</accession>
<keyword evidence="3" id="KW-1185">Reference proteome</keyword>
<dbReference type="EMBL" id="JAMQCP010000004">
    <property type="protein sequence ID" value="MDS0255717.1"/>
    <property type="molecule type" value="Genomic_DNA"/>
</dbReference>
<reference evidence="2 3" key="1">
    <citation type="submission" date="2022-06" db="EMBL/GenBank/DDBJ databases">
        <title>Haloarcula sp. a new haloarchaeum isolate from saline soil.</title>
        <authorList>
            <person name="Strakova D."/>
            <person name="Galisteo C."/>
            <person name="Sanchez-Porro C."/>
            <person name="Ventosa A."/>
        </authorList>
    </citation>
    <scope>NUCLEOTIDE SEQUENCE [LARGE SCALE GENOMIC DNA]</scope>
    <source>
        <strain evidence="2 3">JCM 15760</strain>
    </source>
</reference>
<dbReference type="Pfam" id="PF23373">
    <property type="entry name" value="DUF7093"/>
    <property type="match status" value="1"/>
</dbReference>
<name>A0ABU2F5F8_HALAR</name>
<feature type="compositionally biased region" description="Basic and acidic residues" evidence="1">
    <location>
        <begin position="75"/>
        <end position="95"/>
    </location>
</feature>
<feature type="compositionally biased region" description="Polar residues" evidence="1">
    <location>
        <begin position="147"/>
        <end position="158"/>
    </location>
</feature>
<feature type="region of interest" description="Disordered" evidence="1">
    <location>
        <begin position="66"/>
        <end position="232"/>
    </location>
</feature>
<evidence type="ECO:0000256" key="1">
    <source>
        <dbReference type="SAM" id="MobiDB-lite"/>
    </source>
</evidence>
<feature type="compositionally biased region" description="Basic and acidic residues" evidence="1">
    <location>
        <begin position="210"/>
        <end position="223"/>
    </location>
</feature>
<evidence type="ECO:0000313" key="2">
    <source>
        <dbReference type="EMBL" id="MDS0255717.1"/>
    </source>
</evidence>
<feature type="compositionally biased region" description="Low complexity" evidence="1">
    <location>
        <begin position="183"/>
        <end position="201"/>
    </location>
</feature>
<feature type="compositionally biased region" description="Basic and acidic residues" evidence="1">
    <location>
        <begin position="101"/>
        <end position="111"/>
    </location>
</feature>
<evidence type="ECO:0000313" key="3">
    <source>
        <dbReference type="Proteomes" id="UP001248536"/>
    </source>
</evidence>
<dbReference type="Proteomes" id="UP001248536">
    <property type="component" value="Unassembled WGS sequence"/>
</dbReference>
<dbReference type="RefSeq" id="WP_311241347.1">
    <property type="nucleotide sequence ID" value="NZ_BAABDY010000007.1"/>
</dbReference>
<sequence>MSLLVNTFLIVRSKWPCMGLRCEVFGHDFGETTIEESYDEGKRGTVLTVREYESCERCEHIRNISENQGLISPTEESRANGEQSDKVEHRTENKRPAGVKENAEVKTEARDTGQVADETEPNEPPASTVAASDNVAETSPDVEASDESPSVTESTLLETTDDAVILSETEEPDDDSYTPSNNDDAVIIDDAATDTTEPSSETPEEPGIGNDRDRRSYSADRSKSTTNDSVPMYQCPRCEFELPVSESSFFTGDVCPQCRVGYLEDVSDGES</sequence>
<proteinExistence type="predicted"/>
<gene>
    <name evidence="2" type="ORF">NC662_18565</name>
</gene>
<organism evidence="2 3">
    <name type="scientific">Haloarcula argentinensis</name>
    <dbReference type="NCBI Taxonomy" id="43776"/>
    <lineage>
        <taxon>Archaea</taxon>
        <taxon>Methanobacteriati</taxon>
        <taxon>Methanobacteriota</taxon>
        <taxon>Stenosarchaea group</taxon>
        <taxon>Halobacteria</taxon>
        <taxon>Halobacteriales</taxon>
        <taxon>Haloarculaceae</taxon>
        <taxon>Haloarcula</taxon>
    </lineage>
</organism>
<comment type="caution">
    <text evidence="2">The sequence shown here is derived from an EMBL/GenBank/DDBJ whole genome shotgun (WGS) entry which is preliminary data.</text>
</comment>
<protein>
    <submittedName>
        <fullName evidence="2">Uncharacterized protein</fullName>
    </submittedName>
</protein>
<dbReference type="InterPro" id="IPR055519">
    <property type="entry name" value="DUF7093"/>
</dbReference>